<dbReference type="AlphaFoldDB" id="A0A232FHF6"/>
<feature type="non-terminal residue" evidence="1">
    <location>
        <position position="101"/>
    </location>
</feature>
<sequence length="101" mass="11063">MTKEILEPTALIISPTSVLFVLTADKSPKVTPGRCNPTVPLPTALIHLSLLHHHFIFHRLLNITSPASPSPSKALISITWPSQHFSFRDTVTTGSSLQRTV</sequence>
<comment type="caution">
    <text evidence="1">The sequence shown here is derived from an EMBL/GenBank/DDBJ whole genome shotgun (WGS) entry which is preliminary data.</text>
</comment>
<accession>A0A232FHF6</accession>
<evidence type="ECO:0000313" key="1">
    <source>
        <dbReference type="EMBL" id="OXU30105.1"/>
    </source>
</evidence>
<reference evidence="1 2" key="1">
    <citation type="journal article" date="2017" name="Curr. Biol.">
        <title>The Evolution of Venom by Co-option of Single-Copy Genes.</title>
        <authorList>
            <person name="Martinson E.O."/>
            <person name="Mrinalini"/>
            <person name="Kelkar Y.D."/>
            <person name="Chang C.H."/>
            <person name="Werren J.H."/>
        </authorList>
    </citation>
    <scope>NUCLEOTIDE SEQUENCE [LARGE SCALE GENOMIC DNA]</scope>
    <source>
        <strain evidence="1 2">Alberta</strain>
        <tissue evidence="1">Whole body</tissue>
    </source>
</reference>
<protein>
    <submittedName>
        <fullName evidence="1">Uncharacterized protein</fullName>
    </submittedName>
</protein>
<proteinExistence type="predicted"/>
<organism evidence="1 2">
    <name type="scientific">Trichomalopsis sarcophagae</name>
    <dbReference type="NCBI Taxonomy" id="543379"/>
    <lineage>
        <taxon>Eukaryota</taxon>
        <taxon>Metazoa</taxon>
        <taxon>Ecdysozoa</taxon>
        <taxon>Arthropoda</taxon>
        <taxon>Hexapoda</taxon>
        <taxon>Insecta</taxon>
        <taxon>Pterygota</taxon>
        <taxon>Neoptera</taxon>
        <taxon>Endopterygota</taxon>
        <taxon>Hymenoptera</taxon>
        <taxon>Apocrita</taxon>
        <taxon>Proctotrupomorpha</taxon>
        <taxon>Chalcidoidea</taxon>
        <taxon>Pteromalidae</taxon>
        <taxon>Pteromalinae</taxon>
        <taxon>Trichomalopsis</taxon>
    </lineage>
</organism>
<evidence type="ECO:0000313" key="2">
    <source>
        <dbReference type="Proteomes" id="UP000215335"/>
    </source>
</evidence>
<dbReference type="Proteomes" id="UP000215335">
    <property type="component" value="Unassembled WGS sequence"/>
</dbReference>
<gene>
    <name evidence="1" type="ORF">TSAR_003477</name>
</gene>
<dbReference type="EMBL" id="NNAY01000194">
    <property type="protein sequence ID" value="OXU30105.1"/>
    <property type="molecule type" value="Genomic_DNA"/>
</dbReference>
<keyword evidence="2" id="KW-1185">Reference proteome</keyword>
<name>A0A232FHF6_9HYME</name>